<protein>
    <submittedName>
        <fullName evidence="2">(apollo) hypothetical protein</fullName>
    </submittedName>
</protein>
<proteinExistence type="predicted"/>
<keyword evidence="3" id="KW-1185">Reference proteome</keyword>
<dbReference type="EMBL" id="CAJQZP010000216">
    <property type="protein sequence ID" value="CAG4948194.1"/>
    <property type="molecule type" value="Genomic_DNA"/>
</dbReference>
<accession>A0A8S3W9V6</accession>
<evidence type="ECO:0000313" key="3">
    <source>
        <dbReference type="Proteomes" id="UP000691718"/>
    </source>
</evidence>
<sequence length="239" mass="27192">MNTAILVIIIILISRLDCSIIIKDNSFHAEAERGVFLRKLQSSIRSGLEEGMQSLTWSEILAGVLVNRMKIFLFQKPTVVNVIQQVNTYQTENISFITKFCGKVLNVYKRYIYNNIFSSTFEDTTVTTTSESSTYNIDVQLNEAERPKDPKEDFEIVTINPDVEIIGPEYHGKLCEGCKEDANAQDDSKTFKEDCPMGLKRDAKGNCEDPKSSNFILSVPYQCPIGYRADWFGYCRISF</sequence>
<keyword evidence="1" id="KW-0732">Signal</keyword>
<feature type="chain" id="PRO_5035819451" evidence="1">
    <location>
        <begin position="19"/>
        <end position="239"/>
    </location>
</feature>
<name>A0A8S3W9V6_PARAO</name>
<evidence type="ECO:0000256" key="1">
    <source>
        <dbReference type="SAM" id="SignalP"/>
    </source>
</evidence>
<evidence type="ECO:0000313" key="2">
    <source>
        <dbReference type="EMBL" id="CAG4948194.1"/>
    </source>
</evidence>
<dbReference type="AlphaFoldDB" id="A0A8S3W9V6"/>
<dbReference type="OrthoDB" id="7333381at2759"/>
<feature type="signal peptide" evidence="1">
    <location>
        <begin position="1"/>
        <end position="18"/>
    </location>
</feature>
<gene>
    <name evidence="2" type="ORF">PAPOLLO_LOCUS3721</name>
</gene>
<reference evidence="2" key="1">
    <citation type="submission" date="2021-04" db="EMBL/GenBank/DDBJ databases">
        <authorList>
            <person name="Tunstrom K."/>
        </authorList>
    </citation>
    <scope>NUCLEOTIDE SEQUENCE</scope>
</reference>
<dbReference type="Proteomes" id="UP000691718">
    <property type="component" value="Unassembled WGS sequence"/>
</dbReference>
<organism evidence="2 3">
    <name type="scientific">Parnassius apollo</name>
    <name type="common">Apollo butterfly</name>
    <name type="synonym">Papilio apollo</name>
    <dbReference type="NCBI Taxonomy" id="110799"/>
    <lineage>
        <taxon>Eukaryota</taxon>
        <taxon>Metazoa</taxon>
        <taxon>Ecdysozoa</taxon>
        <taxon>Arthropoda</taxon>
        <taxon>Hexapoda</taxon>
        <taxon>Insecta</taxon>
        <taxon>Pterygota</taxon>
        <taxon>Neoptera</taxon>
        <taxon>Endopterygota</taxon>
        <taxon>Lepidoptera</taxon>
        <taxon>Glossata</taxon>
        <taxon>Ditrysia</taxon>
        <taxon>Papilionoidea</taxon>
        <taxon>Papilionidae</taxon>
        <taxon>Parnassiinae</taxon>
        <taxon>Parnassini</taxon>
        <taxon>Parnassius</taxon>
        <taxon>Parnassius</taxon>
    </lineage>
</organism>
<comment type="caution">
    <text evidence="2">The sequence shown here is derived from an EMBL/GenBank/DDBJ whole genome shotgun (WGS) entry which is preliminary data.</text>
</comment>